<dbReference type="STRING" id="1727163.AO498_04320"/>
<feature type="domain" description="Helix-turn-helix" evidence="1">
    <location>
        <begin position="42"/>
        <end position="87"/>
    </location>
</feature>
<dbReference type="RefSeq" id="WP_067544136.1">
    <property type="nucleotide sequence ID" value="NZ_CP012836.1"/>
</dbReference>
<dbReference type="KEGG" id="alm:AO498_04320"/>
<dbReference type="InterPro" id="IPR041657">
    <property type="entry name" value="HTH_17"/>
</dbReference>
<dbReference type="Proteomes" id="UP000073816">
    <property type="component" value="Chromosome"/>
</dbReference>
<accession>A0A142EKG3</accession>
<protein>
    <recommendedName>
        <fullName evidence="1">Helix-turn-helix domain-containing protein</fullName>
    </recommendedName>
</protein>
<evidence type="ECO:0000313" key="3">
    <source>
        <dbReference type="Proteomes" id="UP000073816"/>
    </source>
</evidence>
<dbReference type="Pfam" id="PF12728">
    <property type="entry name" value="HTH_17"/>
    <property type="match status" value="1"/>
</dbReference>
<reference evidence="2 3" key="2">
    <citation type="journal article" date="2016" name="Genome Announc.">
        <title>Complete Genome Sequence of Algoriphagus sp. Strain M8-2, Isolated from a Brackish Lake.</title>
        <authorList>
            <person name="Muraguchi Y."/>
            <person name="Kushimoto K."/>
            <person name="Ohtsubo Y."/>
            <person name="Suzuki T."/>
            <person name="Dohra H."/>
            <person name="Kimbara K."/>
            <person name="Shintani M."/>
        </authorList>
    </citation>
    <scope>NUCLEOTIDE SEQUENCE [LARGE SCALE GENOMIC DNA]</scope>
    <source>
        <strain evidence="2 3">M8-2</strain>
    </source>
</reference>
<reference evidence="3" key="1">
    <citation type="submission" date="2015-09" db="EMBL/GenBank/DDBJ databases">
        <title>Complete sequence of Algoriphagus sp. M8-2.</title>
        <authorList>
            <person name="Shintani M."/>
        </authorList>
    </citation>
    <scope>NUCLEOTIDE SEQUENCE [LARGE SCALE GENOMIC DNA]</scope>
    <source>
        <strain evidence="3">M8-2</strain>
    </source>
</reference>
<proteinExistence type="predicted"/>
<dbReference type="SUPFAM" id="SSF46955">
    <property type="entry name" value="Putative DNA-binding domain"/>
    <property type="match status" value="1"/>
</dbReference>
<dbReference type="PATRIC" id="fig|1727163.4.peg.897"/>
<name>A0A142EKG3_9BACT</name>
<dbReference type="EMBL" id="CP012836">
    <property type="protein sequence ID" value="AMQ55618.1"/>
    <property type="molecule type" value="Genomic_DNA"/>
</dbReference>
<dbReference type="AlphaFoldDB" id="A0A142EKG3"/>
<dbReference type="OrthoDB" id="1097811at2"/>
<evidence type="ECO:0000313" key="2">
    <source>
        <dbReference type="EMBL" id="AMQ55618.1"/>
    </source>
</evidence>
<sequence>MDNLILTTHTTEELAGLISHAVQEAIKNSISVIASIPPSEMLLTRKETADKLKISLVTLNDWTKRGMIQSYIIGGRVLYKESEIEKSLHQVKTVKY</sequence>
<keyword evidence="3" id="KW-1185">Reference proteome</keyword>
<evidence type="ECO:0000259" key="1">
    <source>
        <dbReference type="Pfam" id="PF12728"/>
    </source>
</evidence>
<gene>
    <name evidence="2" type="ORF">AO498_04320</name>
</gene>
<dbReference type="InterPro" id="IPR009061">
    <property type="entry name" value="DNA-bd_dom_put_sf"/>
</dbReference>
<organism evidence="2 3">
    <name type="scientific">Algoriphagus sanaruensis</name>
    <dbReference type="NCBI Taxonomy" id="1727163"/>
    <lineage>
        <taxon>Bacteria</taxon>
        <taxon>Pseudomonadati</taxon>
        <taxon>Bacteroidota</taxon>
        <taxon>Cytophagia</taxon>
        <taxon>Cytophagales</taxon>
        <taxon>Cyclobacteriaceae</taxon>
        <taxon>Algoriphagus</taxon>
    </lineage>
</organism>